<dbReference type="InterPro" id="IPR052354">
    <property type="entry name" value="Cell_Wall_Dynamics_Protein"/>
</dbReference>
<gene>
    <name evidence="3" type="ORF">B6S12_08235</name>
</gene>
<keyword evidence="4" id="KW-1185">Reference proteome</keyword>
<evidence type="ECO:0000313" key="3">
    <source>
        <dbReference type="EMBL" id="PZT47607.1"/>
    </source>
</evidence>
<dbReference type="PANTHER" id="PTHR34408">
    <property type="entry name" value="FAMILY PROTEIN, PUTATIVE-RELATED"/>
    <property type="match status" value="1"/>
</dbReference>
<dbReference type="InterPro" id="IPR003646">
    <property type="entry name" value="SH3-like_bac-type"/>
</dbReference>
<dbReference type="PROSITE" id="PS51781">
    <property type="entry name" value="SH3B"/>
    <property type="match status" value="1"/>
</dbReference>
<evidence type="ECO:0000259" key="2">
    <source>
        <dbReference type="PROSITE" id="PS51781"/>
    </source>
</evidence>
<dbReference type="OrthoDB" id="5319609at2"/>
<accession>A0A2W6MT09</accession>
<dbReference type="EMBL" id="NBIU01000027">
    <property type="protein sequence ID" value="PZT47607.1"/>
    <property type="molecule type" value="Genomic_DNA"/>
</dbReference>
<dbReference type="PANTHER" id="PTHR34408:SF1">
    <property type="entry name" value="GLYCOSYL HYDROLASE FAMILY 19 DOMAIN-CONTAINING PROTEIN HI_1415"/>
    <property type="match status" value="1"/>
</dbReference>
<proteinExistence type="predicted"/>
<comment type="caution">
    <text evidence="3">The sequence shown here is derived from an EMBL/GenBank/DDBJ whole genome shotgun (WGS) entry which is preliminary data.</text>
</comment>
<evidence type="ECO:0000313" key="4">
    <source>
        <dbReference type="Proteomes" id="UP000249746"/>
    </source>
</evidence>
<organism evidence="3 4">
    <name type="scientific">Helicobacter valdiviensis</name>
    <dbReference type="NCBI Taxonomy" id="1458358"/>
    <lineage>
        <taxon>Bacteria</taxon>
        <taxon>Pseudomonadati</taxon>
        <taxon>Campylobacterota</taxon>
        <taxon>Epsilonproteobacteria</taxon>
        <taxon>Campylobacterales</taxon>
        <taxon>Helicobacteraceae</taxon>
        <taxon>Helicobacter</taxon>
    </lineage>
</organism>
<keyword evidence="1" id="KW-0472">Membrane</keyword>
<dbReference type="SMART" id="SM00287">
    <property type="entry name" value="SH3b"/>
    <property type="match status" value="2"/>
</dbReference>
<dbReference type="Pfam" id="PF08239">
    <property type="entry name" value="SH3_3"/>
    <property type="match status" value="2"/>
</dbReference>
<dbReference type="Proteomes" id="UP000249746">
    <property type="component" value="Unassembled WGS sequence"/>
</dbReference>
<keyword evidence="1" id="KW-1133">Transmembrane helix</keyword>
<name>A0A2W6MT09_9HELI</name>
<feature type="transmembrane region" description="Helical" evidence="1">
    <location>
        <begin position="12"/>
        <end position="32"/>
    </location>
</feature>
<reference evidence="3 4" key="1">
    <citation type="submission" date="2017-03" db="EMBL/GenBank/DDBJ databases">
        <title>Genomic and clinical evidence uncovers the enterohepatic species Helicobacter valdiviensis as a potential human intestinal pathogen.</title>
        <authorList>
            <person name="Fresia P."/>
            <person name="Jara R."/>
            <person name="Sierra R."/>
            <person name="Ferres I."/>
            <person name="Greif G."/>
            <person name="Iraola G."/>
            <person name="Collado L."/>
        </authorList>
    </citation>
    <scope>NUCLEOTIDE SEQUENCE [LARGE SCALE GENOMIC DNA]</scope>
    <source>
        <strain evidence="3 4">WBE14</strain>
    </source>
</reference>
<keyword evidence="1" id="KW-0812">Transmembrane</keyword>
<evidence type="ECO:0000256" key="1">
    <source>
        <dbReference type="SAM" id="Phobius"/>
    </source>
</evidence>
<feature type="domain" description="SH3b" evidence="2">
    <location>
        <begin position="181"/>
        <end position="249"/>
    </location>
</feature>
<sequence>MKLFSIFERFFKLYSIPIFILVLSFGIYYLIFEVVSNQDNTKIAKTEAEIMQTTQVGKEASLPQDISDIQKEVEKPKTDTPFLETLPKPIEEPKKQELVVSKVPSLNIRKEPSTTSEIMGKLTPTLYAVILEQQGDWILIGNYYNHATLGWVLKSYTKPYFLEENPKMPQTSSTNQDNSLQKGSMIFYTSRVLALNIRQEPNTQSEILGKLTPDDMVEILEEQGSWVKIKDAKGGNKNGWVVKRSLEAL</sequence>
<protein>
    <recommendedName>
        <fullName evidence="2">SH3b domain-containing protein</fullName>
    </recommendedName>
</protein>
<dbReference type="Gene3D" id="2.30.30.40">
    <property type="entry name" value="SH3 Domains"/>
    <property type="match status" value="2"/>
</dbReference>
<dbReference type="RefSeq" id="WP_111230328.1">
    <property type="nucleotide sequence ID" value="NZ_NBIU01000027.1"/>
</dbReference>
<dbReference type="AlphaFoldDB" id="A0A2W6MT09"/>